<organism evidence="1 2">
    <name type="scientific">Pseudovibrio brasiliensis</name>
    <dbReference type="NCBI Taxonomy" id="1898042"/>
    <lineage>
        <taxon>Bacteria</taxon>
        <taxon>Pseudomonadati</taxon>
        <taxon>Pseudomonadota</taxon>
        <taxon>Alphaproteobacteria</taxon>
        <taxon>Hyphomicrobiales</taxon>
        <taxon>Stappiaceae</taxon>
        <taxon>Pseudovibrio</taxon>
    </lineage>
</organism>
<name>A0ABX8AKL9_9HYPH</name>
<evidence type="ECO:0000313" key="1">
    <source>
        <dbReference type="EMBL" id="QUS54460.1"/>
    </source>
</evidence>
<dbReference type="Proteomes" id="UP000680706">
    <property type="component" value="Chromosome"/>
</dbReference>
<evidence type="ECO:0000313" key="2">
    <source>
        <dbReference type="Proteomes" id="UP000680706"/>
    </source>
</evidence>
<sequence>MSEGPDLYRGGSTKDAPAVPIKSVGAHLAGAAQTCKPFTRIQRVKNEKPSSFYEFLLLTC</sequence>
<gene>
    <name evidence="1" type="ORF">KGB56_13770</name>
</gene>
<proteinExistence type="predicted"/>
<dbReference type="RefSeq" id="WP_075698813.1">
    <property type="nucleotide sequence ID" value="NZ_CP074126.1"/>
</dbReference>
<reference evidence="1 2" key="1">
    <citation type="journal article" date="2021" name="Angew. Chem. Int. Ed. Engl.">
        <title>A novel family of nonribosomal peptides modulate collective behavior in Pseudovibrio bacteria isolated from marine sponges.</title>
        <authorList>
            <person name="Ioca L.P."/>
            <person name="Dai Y."/>
            <person name="Kunakom S."/>
            <person name="Diaz-Espinosa J."/>
            <person name="Krunic A."/>
            <person name="Crnkovic C.M."/>
            <person name="Orjala J."/>
            <person name="Sanchez L.M."/>
            <person name="Ferreira A.G."/>
            <person name="Berlinck R.G.S."/>
            <person name="Eustaquio A.S."/>
        </authorList>
    </citation>
    <scope>NUCLEOTIDE SEQUENCE [LARGE SCALE GENOMIC DNA]</scope>
    <source>
        <strain evidence="1 2">Ab134</strain>
    </source>
</reference>
<keyword evidence="2" id="KW-1185">Reference proteome</keyword>
<protein>
    <submittedName>
        <fullName evidence="1">Uncharacterized protein</fullName>
    </submittedName>
</protein>
<accession>A0ABX8AKL9</accession>
<dbReference type="EMBL" id="CP074126">
    <property type="protein sequence ID" value="QUS54460.1"/>
    <property type="molecule type" value="Genomic_DNA"/>
</dbReference>